<dbReference type="Proteomes" id="UP000664991">
    <property type="component" value="Unassembled WGS sequence"/>
</dbReference>
<name>A0A836D4C7_SHEEP</name>
<proteinExistence type="predicted"/>
<gene>
    <name evidence="1" type="ORF">JEQ12_013648</name>
</gene>
<dbReference type="AlphaFoldDB" id="A0A836D4C7"/>
<comment type="caution">
    <text evidence="1">The sequence shown here is derived from an EMBL/GenBank/DDBJ whole genome shotgun (WGS) entry which is preliminary data.</text>
</comment>
<evidence type="ECO:0000313" key="1">
    <source>
        <dbReference type="EMBL" id="KAG5211219.1"/>
    </source>
</evidence>
<sequence>MLGFISFYRKIQWIILTACLKYDTIMRIKSMRAWQNPAIPFAAYIFSRQTLVAVGYILYQIPVTVNCAGVILLKMAALCLNLEVYWDCLFISRDCWYLLLRNA</sequence>
<dbReference type="EMBL" id="JAEMGP010000003">
    <property type="protein sequence ID" value="KAG5211219.1"/>
    <property type="molecule type" value="Genomic_DNA"/>
</dbReference>
<organism evidence="1 2">
    <name type="scientific">Ovis aries</name>
    <name type="common">Sheep</name>
    <dbReference type="NCBI Taxonomy" id="9940"/>
    <lineage>
        <taxon>Eukaryota</taxon>
        <taxon>Metazoa</taxon>
        <taxon>Chordata</taxon>
        <taxon>Craniata</taxon>
        <taxon>Vertebrata</taxon>
        <taxon>Euteleostomi</taxon>
        <taxon>Mammalia</taxon>
        <taxon>Eutheria</taxon>
        <taxon>Laurasiatheria</taxon>
        <taxon>Artiodactyla</taxon>
        <taxon>Ruminantia</taxon>
        <taxon>Pecora</taxon>
        <taxon>Bovidae</taxon>
        <taxon>Caprinae</taxon>
        <taxon>Ovis</taxon>
    </lineage>
</organism>
<reference evidence="1 2" key="1">
    <citation type="submission" date="2020-12" db="EMBL/GenBank/DDBJ databases">
        <title>De novo assembly of Tibetan sheep genome.</title>
        <authorList>
            <person name="Li X."/>
        </authorList>
    </citation>
    <scope>NUCLEOTIDE SEQUENCE [LARGE SCALE GENOMIC DNA]</scope>
    <source>
        <tissue evidence="1">Heart</tissue>
    </source>
</reference>
<accession>A0A836D4C7</accession>
<evidence type="ECO:0000313" key="2">
    <source>
        <dbReference type="Proteomes" id="UP000664991"/>
    </source>
</evidence>
<protein>
    <submittedName>
        <fullName evidence="1">Uncharacterized protein</fullName>
    </submittedName>
</protein>